<dbReference type="AlphaFoldDB" id="A0A5C7BBQ9"/>
<accession>A0A5C7BBQ9</accession>
<protein>
    <submittedName>
        <fullName evidence="2">Uncharacterized protein</fullName>
    </submittedName>
</protein>
<keyword evidence="1" id="KW-1133">Transmembrane helix</keyword>
<comment type="caution">
    <text evidence="2">The sequence shown here is derived from an EMBL/GenBank/DDBJ whole genome shotgun (WGS) entry which is preliminary data.</text>
</comment>
<sequence>MTAQSDPINISRDQKIEIVSTLKAYPLLLNELQLTNELLESSKKINNVLASQLETKQEQVLLLQEVNTISNAQIKMLNTQLKQAKKRSWVVPVLVGLATGLILGASL</sequence>
<proteinExistence type="predicted"/>
<dbReference type="Proteomes" id="UP000321938">
    <property type="component" value="Unassembled WGS sequence"/>
</dbReference>
<keyword evidence="1" id="KW-0472">Membrane</keyword>
<evidence type="ECO:0000313" key="2">
    <source>
        <dbReference type="EMBL" id="TXE18613.1"/>
    </source>
</evidence>
<feature type="transmembrane region" description="Helical" evidence="1">
    <location>
        <begin position="89"/>
        <end position="106"/>
    </location>
</feature>
<keyword evidence="3" id="KW-1185">Reference proteome</keyword>
<reference evidence="2 3" key="1">
    <citation type="submission" date="2019-08" db="EMBL/GenBank/DDBJ databases">
        <title>Genome of Psychroserpens burtonensis ACAM 167.</title>
        <authorList>
            <person name="Bowman J.P."/>
        </authorList>
    </citation>
    <scope>NUCLEOTIDE SEQUENCE [LARGE SCALE GENOMIC DNA]</scope>
    <source>
        <strain evidence="2 3">ACAM 167</strain>
    </source>
</reference>
<dbReference type="RefSeq" id="WP_147231371.1">
    <property type="nucleotide sequence ID" value="NZ_VOSB01000007.1"/>
</dbReference>
<keyword evidence="1" id="KW-0812">Transmembrane</keyword>
<evidence type="ECO:0000256" key="1">
    <source>
        <dbReference type="SAM" id="Phobius"/>
    </source>
</evidence>
<evidence type="ECO:0000313" key="3">
    <source>
        <dbReference type="Proteomes" id="UP000321938"/>
    </source>
</evidence>
<dbReference type="EMBL" id="VOSB01000007">
    <property type="protein sequence ID" value="TXE18613.1"/>
    <property type="molecule type" value="Genomic_DNA"/>
</dbReference>
<gene>
    <name evidence="2" type="ORF">ES692_06100</name>
</gene>
<organism evidence="2 3">
    <name type="scientific">Psychroserpens burtonensis</name>
    <dbReference type="NCBI Taxonomy" id="49278"/>
    <lineage>
        <taxon>Bacteria</taxon>
        <taxon>Pseudomonadati</taxon>
        <taxon>Bacteroidota</taxon>
        <taxon>Flavobacteriia</taxon>
        <taxon>Flavobacteriales</taxon>
        <taxon>Flavobacteriaceae</taxon>
        <taxon>Psychroserpens</taxon>
    </lineage>
</organism>
<name>A0A5C7BBQ9_9FLAO</name>